<evidence type="ECO:0000313" key="1">
    <source>
        <dbReference type="EMBL" id="PIO66072.1"/>
    </source>
</evidence>
<organism evidence="1 2">
    <name type="scientific">Teladorsagia circumcincta</name>
    <name type="common">Brown stomach worm</name>
    <name type="synonym">Ostertagia circumcincta</name>
    <dbReference type="NCBI Taxonomy" id="45464"/>
    <lineage>
        <taxon>Eukaryota</taxon>
        <taxon>Metazoa</taxon>
        <taxon>Ecdysozoa</taxon>
        <taxon>Nematoda</taxon>
        <taxon>Chromadorea</taxon>
        <taxon>Rhabditida</taxon>
        <taxon>Rhabditina</taxon>
        <taxon>Rhabditomorpha</taxon>
        <taxon>Strongyloidea</taxon>
        <taxon>Trichostrongylidae</taxon>
        <taxon>Teladorsagia</taxon>
    </lineage>
</organism>
<dbReference type="AlphaFoldDB" id="A0A2G9U8N0"/>
<accession>A0A2G9U8N0</accession>
<dbReference type="EMBL" id="KZ348530">
    <property type="protein sequence ID" value="PIO66072.1"/>
    <property type="molecule type" value="Genomic_DNA"/>
</dbReference>
<reference evidence="1 2" key="1">
    <citation type="submission" date="2015-09" db="EMBL/GenBank/DDBJ databases">
        <title>Draft genome of the parasitic nematode Teladorsagia circumcincta isolate WARC Sus (inbred).</title>
        <authorList>
            <person name="Mitreva M."/>
        </authorList>
    </citation>
    <scope>NUCLEOTIDE SEQUENCE [LARGE SCALE GENOMIC DNA]</scope>
    <source>
        <strain evidence="1 2">S</strain>
    </source>
</reference>
<gene>
    <name evidence="1" type="ORF">TELCIR_12232</name>
</gene>
<keyword evidence="2" id="KW-1185">Reference proteome</keyword>
<sequence>MRKCLQLRHDWKFLIIHLTAFLYKIYWHG</sequence>
<dbReference type="Proteomes" id="UP000230423">
    <property type="component" value="Unassembled WGS sequence"/>
</dbReference>
<protein>
    <submittedName>
        <fullName evidence="1">Uncharacterized protein</fullName>
    </submittedName>
</protein>
<name>A0A2G9U8N0_TELCI</name>
<proteinExistence type="predicted"/>
<evidence type="ECO:0000313" key="2">
    <source>
        <dbReference type="Proteomes" id="UP000230423"/>
    </source>
</evidence>